<dbReference type="Gene3D" id="1.10.10.10">
    <property type="entry name" value="Winged helix-like DNA-binding domain superfamily/Winged helix DNA-binding domain"/>
    <property type="match status" value="1"/>
</dbReference>
<dbReference type="EMBL" id="WIND01000008">
    <property type="protein sequence ID" value="MSU90341.1"/>
    <property type="molecule type" value="Genomic_DNA"/>
</dbReference>
<protein>
    <submittedName>
        <fullName evidence="2">Transposase</fullName>
    </submittedName>
</protein>
<keyword evidence="3" id="KW-1185">Reference proteome</keyword>
<dbReference type="Pfam" id="PF01527">
    <property type="entry name" value="HTH_Tnp_1"/>
    <property type="match status" value="1"/>
</dbReference>
<accession>A0A6L5Z1B7</accession>
<dbReference type="InterPro" id="IPR036388">
    <property type="entry name" value="WH-like_DNA-bd_sf"/>
</dbReference>
<dbReference type="RefSeq" id="WP_154446828.1">
    <property type="nucleotide sequence ID" value="NZ_WIND01000008.1"/>
</dbReference>
<comment type="caution">
    <text evidence="2">The sequence shown here is derived from an EMBL/GenBank/DDBJ whole genome shotgun (WGS) entry which is preliminary data.</text>
</comment>
<proteinExistence type="inferred from homology"/>
<name>A0A6L5Z1B7_9RHOB</name>
<reference evidence="2 3" key="1">
    <citation type="submission" date="2019-10" db="EMBL/GenBank/DDBJ databases">
        <title>Cognatihalovulum marinum gen. nov. sp. nov., a new member of the family Rhodobacteraceae isolated from deep seawater of the Northwest Indian Ocean.</title>
        <authorList>
            <person name="Ruan C."/>
            <person name="Wang J."/>
            <person name="Zheng X."/>
            <person name="Song L."/>
            <person name="Zhu Y."/>
            <person name="Huang Y."/>
            <person name="Lu Z."/>
            <person name="Du W."/>
            <person name="Huang L."/>
            <person name="Dai X."/>
        </authorList>
    </citation>
    <scope>NUCLEOTIDE SEQUENCE [LARGE SCALE GENOMIC DNA]</scope>
    <source>
        <strain evidence="2 3">2CG4</strain>
    </source>
</reference>
<comment type="similarity">
    <text evidence="1">Belongs to the transposase 8 family.</text>
</comment>
<evidence type="ECO:0000313" key="3">
    <source>
        <dbReference type="Proteomes" id="UP000474957"/>
    </source>
</evidence>
<dbReference type="InterPro" id="IPR002514">
    <property type="entry name" value="Transposase_8"/>
</dbReference>
<organism evidence="2 3">
    <name type="scientific">Halovulum marinum</name>
    <dbReference type="NCBI Taxonomy" id="2662447"/>
    <lineage>
        <taxon>Bacteria</taxon>
        <taxon>Pseudomonadati</taxon>
        <taxon>Pseudomonadota</taxon>
        <taxon>Alphaproteobacteria</taxon>
        <taxon>Rhodobacterales</taxon>
        <taxon>Paracoccaceae</taxon>
        <taxon>Halovulum</taxon>
    </lineage>
</organism>
<dbReference type="GO" id="GO:0043565">
    <property type="term" value="F:sequence-specific DNA binding"/>
    <property type="evidence" value="ECO:0007669"/>
    <property type="project" value="InterPro"/>
</dbReference>
<gene>
    <name evidence="2" type="ORF">GE300_12045</name>
</gene>
<sequence>MADLTFRPEIEVLSAADSMRRRHWSDADKLRIVEESFVGHRQASATARRHGISRSLLTVWRRQYRNGELGEPRPPAFIPLALSAEAGPAASKVPLSSNADARVEIVLTNGRRVVVPANVDPEALARLLPIVDRG</sequence>
<evidence type="ECO:0000313" key="2">
    <source>
        <dbReference type="EMBL" id="MSU90341.1"/>
    </source>
</evidence>
<dbReference type="GO" id="GO:0004803">
    <property type="term" value="F:transposase activity"/>
    <property type="evidence" value="ECO:0007669"/>
    <property type="project" value="InterPro"/>
</dbReference>
<dbReference type="Proteomes" id="UP000474957">
    <property type="component" value="Unassembled WGS sequence"/>
</dbReference>
<dbReference type="PANTHER" id="PTHR37936:SF3">
    <property type="entry name" value="TRANSPOSASE INSC FOR INSERTION ELEMENT IS2A-RELATED"/>
    <property type="match status" value="1"/>
</dbReference>
<dbReference type="AlphaFoldDB" id="A0A6L5Z1B7"/>
<dbReference type="SUPFAM" id="SSF48295">
    <property type="entry name" value="TrpR-like"/>
    <property type="match status" value="1"/>
</dbReference>
<dbReference type="InterPro" id="IPR010921">
    <property type="entry name" value="Trp_repressor/repl_initiator"/>
</dbReference>
<dbReference type="PANTHER" id="PTHR37936">
    <property type="entry name" value="TRANSPOSASE INSC FOR INSERTION ELEMENT IS2A-RELATED"/>
    <property type="match status" value="1"/>
</dbReference>
<dbReference type="GO" id="GO:0006313">
    <property type="term" value="P:DNA transposition"/>
    <property type="evidence" value="ECO:0007669"/>
    <property type="project" value="InterPro"/>
</dbReference>
<dbReference type="NCBIfam" id="NF047595">
    <property type="entry name" value="IS66_ISRel24_TnpA"/>
    <property type="match status" value="1"/>
</dbReference>
<evidence type="ECO:0000256" key="1">
    <source>
        <dbReference type="ARBA" id="ARBA00009964"/>
    </source>
</evidence>